<proteinExistence type="predicted"/>
<dbReference type="Pfam" id="PF05795">
    <property type="entry name" value="Plasmodium_Vir"/>
    <property type="match status" value="2"/>
</dbReference>
<name>A0A8S4HDM5_PLAVI</name>
<sequence length="344" mass="40222">MMLSDVLEELERSKLSFRDELYSENFYKTLHNITDFNGYIKDCSSLDNLKLGRGIKKICAKVLKYLDTIHKETYKKDDPYDVCLLLNYWVYSRLFDILQIRGESSVHIAYGNLQSIWTGFLLDKGYQNLCKPITEMVNHNDWRKRKELYEYYVDYDQIMQYKEHIPKRCREIYQYIGSKKTLYEHFKDRCPSSDENKCPKFYAQCLQYHPENVLPRLHCNDEIMQERPAADSRMPQLLSGHLDSESDSEEGYDGMMPFNAPPSNAKPHNVRMYGNVLLGVVATTMTSGTLYRFTPLGGMIRNGLGWNNNNMSNINGGDIRLYDYASEPFNPYPGEEHYIGYHPA</sequence>
<dbReference type="VEuPathDB" id="PlasmoDB:PVPAM_110067400"/>
<organism evidence="1 2">
    <name type="scientific">Plasmodium vivax</name>
    <name type="common">malaria parasite P. vivax</name>
    <dbReference type="NCBI Taxonomy" id="5855"/>
    <lineage>
        <taxon>Eukaryota</taxon>
        <taxon>Sar</taxon>
        <taxon>Alveolata</taxon>
        <taxon>Apicomplexa</taxon>
        <taxon>Aconoidasida</taxon>
        <taxon>Haemosporida</taxon>
        <taxon>Plasmodiidae</taxon>
        <taxon>Plasmodium</taxon>
        <taxon>Plasmodium (Plasmodium)</taxon>
    </lineage>
</organism>
<dbReference type="Proteomes" id="UP000779233">
    <property type="component" value="Unassembled WGS sequence"/>
</dbReference>
<accession>A0A8S4HDM5</accession>
<comment type="caution">
    <text evidence="1">The sequence shown here is derived from an EMBL/GenBank/DDBJ whole genome shotgun (WGS) entry which is preliminary data.</text>
</comment>
<gene>
    <name evidence="1" type="ORF">PVW1_060035200</name>
</gene>
<evidence type="ECO:0000313" key="2">
    <source>
        <dbReference type="Proteomes" id="UP000779233"/>
    </source>
</evidence>
<dbReference type="EMBL" id="CAJZCX010000012">
    <property type="protein sequence ID" value="CAG9482002.1"/>
    <property type="molecule type" value="Genomic_DNA"/>
</dbReference>
<dbReference type="InterPro" id="IPR008780">
    <property type="entry name" value="Plasmodium_Vir"/>
</dbReference>
<evidence type="ECO:0000313" key="1">
    <source>
        <dbReference type="EMBL" id="CAG9482002.1"/>
    </source>
</evidence>
<dbReference type="AlphaFoldDB" id="A0A8S4HDM5"/>
<reference evidence="1" key="1">
    <citation type="submission" date="2021-09" db="EMBL/GenBank/DDBJ databases">
        <authorList>
            <consortium name="Pathogen Informatics"/>
        </authorList>
    </citation>
    <scope>NUCLEOTIDE SEQUENCE</scope>
    <source>
        <strain evidence="1">PvW1</strain>
    </source>
</reference>
<protein>
    <submittedName>
        <fullName evidence="1">(malaria parasite P. vivax) hypothetical protein</fullName>
    </submittedName>
</protein>